<comment type="caution">
    <text evidence="3">The sequence shown here is derived from an EMBL/GenBank/DDBJ whole genome shotgun (WGS) entry which is preliminary data.</text>
</comment>
<accession>A0ABD5RM16</accession>
<gene>
    <name evidence="3" type="primary">paaD</name>
    <name evidence="3" type="ORF">ACFPYI_08980</name>
</gene>
<evidence type="ECO:0000256" key="1">
    <source>
        <dbReference type="SAM" id="MobiDB-lite"/>
    </source>
</evidence>
<dbReference type="Proteomes" id="UP001596099">
    <property type="component" value="Unassembled WGS sequence"/>
</dbReference>
<protein>
    <submittedName>
        <fullName evidence="3">1,2-phenylacetyl-CoA epoxidase subunit PaaD</fullName>
        <ecNumber evidence="3">1.14.13.149</ecNumber>
    </submittedName>
</protein>
<evidence type="ECO:0000259" key="2">
    <source>
        <dbReference type="Pfam" id="PF01883"/>
    </source>
</evidence>
<dbReference type="InterPro" id="IPR034904">
    <property type="entry name" value="FSCA_dom_sf"/>
</dbReference>
<keyword evidence="3" id="KW-0560">Oxidoreductase</keyword>
<dbReference type="AlphaFoldDB" id="A0ABD5RM16"/>
<dbReference type="EMBL" id="JBHSQH010000001">
    <property type="protein sequence ID" value="MFC5971461.1"/>
    <property type="molecule type" value="Genomic_DNA"/>
</dbReference>
<evidence type="ECO:0000313" key="4">
    <source>
        <dbReference type="Proteomes" id="UP001596099"/>
    </source>
</evidence>
<keyword evidence="4" id="KW-1185">Reference proteome</keyword>
<dbReference type="Gene3D" id="3.30.300.130">
    <property type="entry name" value="Fe-S cluster assembly (FSCA)"/>
    <property type="match status" value="1"/>
</dbReference>
<dbReference type="InterPro" id="IPR052339">
    <property type="entry name" value="Fe-S_Maturation_MIP18"/>
</dbReference>
<dbReference type="EC" id="1.14.13.149" evidence="3"/>
<dbReference type="PANTHER" id="PTHR42831:SF1">
    <property type="entry name" value="FE-S PROTEIN MATURATION AUXILIARY FACTOR YITW"/>
    <property type="match status" value="1"/>
</dbReference>
<evidence type="ECO:0000313" key="3">
    <source>
        <dbReference type="EMBL" id="MFC5971461.1"/>
    </source>
</evidence>
<dbReference type="NCBIfam" id="NF041868">
    <property type="entry name" value="paad_haloarch"/>
    <property type="match status" value="1"/>
</dbReference>
<dbReference type="RefSeq" id="WP_247414358.1">
    <property type="nucleotide sequence ID" value="NZ_JALLGW010000001.1"/>
</dbReference>
<dbReference type="PANTHER" id="PTHR42831">
    <property type="entry name" value="FE-S PROTEIN MATURATION AUXILIARY FACTOR YITW"/>
    <property type="match status" value="1"/>
</dbReference>
<dbReference type="GO" id="GO:0097266">
    <property type="term" value="F:phenylacetyl-CoA 1,2-epoxidase activity"/>
    <property type="evidence" value="ECO:0007669"/>
    <property type="project" value="UniProtKB-EC"/>
</dbReference>
<name>A0ABD5RM16_9EURY</name>
<feature type="region of interest" description="Disordered" evidence="1">
    <location>
        <begin position="1"/>
        <end position="46"/>
    </location>
</feature>
<reference evidence="3 4" key="1">
    <citation type="journal article" date="2019" name="Int. J. Syst. Evol. Microbiol.">
        <title>The Global Catalogue of Microorganisms (GCM) 10K type strain sequencing project: providing services to taxonomists for standard genome sequencing and annotation.</title>
        <authorList>
            <consortium name="The Broad Institute Genomics Platform"/>
            <consortium name="The Broad Institute Genome Sequencing Center for Infectious Disease"/>
            <person name="Wu L."/>
            <person name="Ma J."/>
        </authorList>
    </citation>
    <scope>NUCLEOTIDE SEQUENCE [LARGE SCALE GENOMIC DNA]</scope>
    <source>
        <strain evidence="3 4">CGMCC 1.12543</strain>
    </source>
</reference>
<proteinExistence type="predicted"/>
<sequence length="154" mass="16744">MSDTPEPPTDSQAVPDPTDGPQYCAYTDYRSGEVPEDTVVPKNGAGSEGLEREIWDALFEVEDPEMPVSVVDLGLVYDVAVREDETGTHAEVTMTLTYTGCPARDMLLDDVREAAASPEGVDDASVELVWSPVWSVEFVSEAGREDLREFGVSI</sequence>
<organism evidence="3 4">
    <name type="scientific">Halomarina salina</name>
    <dbReference type="NCBI Taxonomy" id="1872699"/>
    <lineage>
        <taxon>Archaea</taxon>
        <taxon>Methanobacteriati</taxon>
        <taxon>Methanobacteriota</taxon>
        <taxon>Stenosarchaea group</taxon>
        <taxon>Halobacteria</taxon>
        <taxon>Halobacteriales</taxon>
        <taxon>Natronomonadaceae</taxon>
        <taxon>Halomarina</taxon>
    </lineage>
</organism>
<feature type="domain" description="MIP18 family-like" evidence="2">
    <location>
        <begin position="52"/>
        <end position="127"/>
    </location>
</feature>
<dbReference type="Pfam" id="PF01883">
    <property type="entry name" value="FeS_assembly_P"/>
    <property type="match status" value="1"/>
</dbReference>
<dbReference type="SUPFAM" id="SSF117916">
    <property type="entry name" value="Fe-S cluster assembly (FSCA) domain-like"/>
    <property type="match status" value="1"/>
</dbReference>
<dbReference type="InterPro" id="IPR002744">
    <property type="entry name" value="MIP18-like"/>
</dbReference>